<dbReference type="HAMAP" id="MF_00575">
    <property type="entry name" value="LpxH"/>
    <property type="match status" value="1"/>
</dbReference>
<keyword evidence="3 10" id="KW-0997">Cell inner membrane</keyword>
<dbReference type="NCBIfam" id="NF003743">
    <property type="entry name" value="PRK05340.1"/>
    <property type="match status" value="1"/>
</dbReference>
<keyword evidence="6 10" id="KW-0378">Hydrolase</keyword>
<comment type="similarity">
    <text evidence="10">Belongs to the LpxH family.</text>
</comment>
<evidence type="ECO:0000256" key="4">
    <source>
        <dbReference type="ARBA" id="ARBA00022556"/>
    </source>
</evidence>
<dbReference type="GO" id="GO:0009245">
    <property type="term" value="P:lipid A biosynthetic process"/>
    <property type="evidence" value="ECO:0007669"/>
    <property type="project" value="UniProtKB-UniRule"/>
</dbReference>
<feature type="domain" description="Calcineurin-like phosphoesterase" evidence="11">
    <location>
        <begin position="1"/>
        <end position="199"/>
    </location>
</feature>
<evidence type="ECO:0000256" key="10">
    <source>
        <dbReference type="HAMAP-Rule" id="MF_00575"/>
    </source>
</evidence>
<feature type="binding site" evidence="10">
    <location>
        <position position="41"/>
    </location>
    <ligand>
        <name>Mn(2+)</name>
        <dbReference type="ChEBI" id="CHEBI:29035"/>
        <label>2</label>
    </ligand>
</feature>
<dbReference type="AlphaFoldDB" id="A0A1Y6BKS6"/>
<feature type="binding site" evidence="10">
    <location>
        <begin position="78"/>
        <end position="79"/>
    </location>
    <ligand>
        <name>substrate</name>
    </ligand>
</feature>
<dbReference type="STRING" id="1123014.SAMN02745746_01146"/>
<keyword evidence="8 10" id="KW-0472">Membrane</keyword>
<dbReference type="NCBIfam" id="TIGR01854">
    <property type="entry name" value="lipid_A_lpxH"/>
    <property type="match status" value="1"/>
</dbReference>
<comment type="subcellular location">
    <subcellularLocation>
        <location evidence="10">Cell inner membrane</location>
        <topology evidence="10">Peripheral membrane protein</topology>
        <orientation evidence="10">Cytoplasmic side</orientation>
    </subcellularLocation>
</comment>
<dbReference type="GO" id="GO:0030145">
    <property type="term" value="F:manganese ion binding"/>
    <property type="evidence" value="ECO:0007669"/>
    <property type="project" value="UniProtKB-UniRule"/>
</dbReference>
<keyword evidence="4 10" id="KW-0441">Lipid A biosynthesis</keyword>
<reference evidence="13" key="1">
    <citation type="submission" date="2017-04" db="EMBL/GenBank/DDBJ databases">
        <authorList>
            <person name="Varghese N."/>
            <person name="Submissions S."/>
        </authorList>
    </citation>
    <scope>NUCLEOTIDE SEQUENCE [LARGE SCALE GENOMIC DNA]</scope>
    <source>
        <strain evidence="13">DSM 22618</strain>
    </source>
</reference>
<feature type="binding site" evidence="10">
    <location>
        <position position="78"/>
    </location>
    <ligand>
        <name>Mn(2+)</name>
        <dbReference type="ChEBI" id="CHEBI:29035"/>
        <label>2</label>
    </ligand>
</feature>
<feature type="binding site" evidence="10">
    <location>
        <position position="113"/>
    </location>
    <ligand>
        <name>Mn(2+)</name>
        <dbReference type="ChEBI" id="CHEBI:29035"/>
        <label>2</label>
    </ligand>
</feature>
<evidence type="ECO:0000256" key="3">
    <source>
        <dbReference type="ARBA" id="ARBA00022519"/>
    </source>
</evidence>
<dbReference type="EMBL" id="FXAG01000004">
    <property type="protein sequence ID" value="SMF07800.1"/>
    <property type="molecule type" value="Genomic_DNA"/>
</dbReference>
<dbReference type="RefSeq" id="WP_085275465.1">
    <property type="nucleotide sequence ID" value="NZ_FXAG01000004.1"/>
</dbReference>
<keyword evidence="1 10" id="KW-1003">Cell membrane</keyword>
<dbReference type="EC" id="3.6.1.54" evidence="10"/>
<sequence>MAIHFISDLHLSEDVPALNRLFATTLADWRGKIDALYILGDLFEVWVGDDDRSPFIDEALAVLRDFAAVTPLYVLRGNRDFLLGEEFARASGATLLEEPALIEAYGRPYLLVHGDAECSDDTPYQQFRAMVRNPQWQQAMLARPLAERHAIARQARGMSEAGKASTGLSAISDVTDSAIEALLAAHGWPTLIHGHTHRPATHRHGDGTHQAERWVIADWHGARGGYLRLDESGLSAHPLGAGESC</sequence>
<feature type="binding site" evidence="10">
    <location>
        <position position="195"/>
    </location>
    <ligand>
        <name>Mn(2+)</name>
        <dbReference type="ChEBI" id="CHEBI:29035"/>
        <label>2</label>
    </ligand>
</feature>
<keyword evidence="9 10" id="KW-0464">Manganese</keyword>
<comment type="function">
    <text evidence="10">Hydrolyzes the pyrophosphate bond of UDP-2,3-diacylglucosamine to yield 2,3-diacylglucosamine 1-phosphate (lipid X) and UMP by catalyzing the attack of water at the alpha-P atom. Involved in the biosynthesis of lipid A, a phosphorylated glycolipid that anchors the lipopolysaccharide to the outer membrane of the cell.</text>
</comment>
<dbReference type="GO" id="GO:0008758">
    <property type="term" value="F:UDP-2,3-diacylglucosamine hydrolase activity"/>
    <property type="evidence" value="ECO:0007669"/>
    <property type="project" value="UniProtKB-UniRule"/>
</dbReference>
<dbReference type="InterPro" id="IPR010138">
    <property type="entry name" value="UDP-diacylglucosamine_Hdrlase"/>
</dbReference>
<dbReference type="PANTHER" id="PTHR34990">
    <property type="entry name" value="UDP-2,3-DIACYLGLUCOSAMINE HYDROLASE-RELATED"/>
    <property type="match status" value="1"/>
</dbReference>
<comment type="catalytic activity">
    <reaction evidence="10">
        <text>UDP-2-N,3-O-bis[(3R)-3-hydroxytetradecanoyl]-alpha-D-glucosamine + H2O = 2-N,3-O-bis[(3R)-3-hydroxytetradecanoyl]-alpha-D-glucosaminyl 1-phosphate + UMP + 2 H(+)</text>
        <dbReference type="Rhea" id="RHEA:25213"/>
        <dbReference type="ChEBI" id="CHEBI:15377"/>
        <dbReference type="ChEBI" id="CHEBI:15378"/>
        <dbReference type="ChEBI" id="CHEBI:57865"/>
        <dbReference type="ChEBI" id="CHEBI:57957"/>
        <dbReference type="ChEBI" id="CHEBI:78847"/>
        <dbReference type="EC" id="3.6.1.54"/>
    </reaction>
</comment>
<protein>
    <recommendedName>
        <fullName evidence="10">UDP-2,3-diacylglucosamine hydrolase</fullName>
        <ecNumber evidence="10">3.6.1.54</ecNumber>
    </recommendedName>
    <alternativeName>
        <fullName evidence="10">UDP-2,3-diacylglucosamine diphosphatase</fullName>
    </alternativeName>
</protein>
<evidence type="ECO:0000256" key="6">
    <source>
        <dbReference type="ARBA" id="ARBA00022801"/>
    </source>
</evidence>
<comment type="caution">
    <text evidence="10">Lacks conserved residue(s) required for the propagation of feature annotation.</text>
</comment>
<evidence type="ECO:0000256" key="9">
    <source>
        <dbReference type="ARBA" id="ARBA00023211"/>
    </source>
</evidence>
<keyword evidence="7 10" id="KW-0443">Lipid metabolism</keyword>
<dbReference type="PANTHER" id="PTHR34990:SF1">
    <property type="entry name" value="UDP-2,3-DIACYLGLUCOSAMINE HYDROLASE"/>
    <property type="match status" value="1"/>
</dbReference>
<feature type="binding site" evidence="10">
    <location>
        <position position="10"/>
    </location>
    <ligand>
        <name>Mn(2+)</name>
        <dbReference type="ChEBI" id="CHEBI:29035"/>
        <label>1</label>
    </ligand>
</feature>
<evidence type="ECO:0000256" key="5">
    <source>
        <dbReference type="ARBA" id="ARBA00022723"/>
    </source>
</evidence>
<dbReference type="Pfam" id="PF00149">
    <property type="entry name" value="Metallophos"/>
    <property type="match status" value="1"/>
</dbReference>
<dbReference type="CDD" id="cd07398">
    <property type="entry name" value="MPP_YbbF-LpxH"/>
    <property type="match status" value="1"/>
</dbReference>
<feature type="binding site" evidence="10">
    <location>
        <position position="195"/>
    </location>
    <ligand>
        <name>substrate</name>
    </ligand>
</feature>
<dbReference type="Proteomes" id="UP000192920">
    <property type="component" value="Unassembled WGS sequence"/>
</dbReference>
<evidence type="ECO:0000259" key="11">
    <source>
        <dbReference type="Pfam" id="PF00149"/>
    </source>
</evidence>
<comment type="cofactor">
    <cofactor evidence="10">
        <name>Mn(2+)</name>
        <dbReference type="ChEBI" id="CHEBI:29035"/>
    </cofactor>
    <text evidence="10">Binds 2 Mn(2+) ions per subunit in a binuclear metal center.</text>
</comment>
<feature type="binding site" evidence="10">
    <location>
        <position position="163"/>
    </location>
    <ligand>
        <name>substrate</name>
    </ligand>
</feature>
<proteinExistence type="inferred from homology"/>
<keyword evidence="2 10" id="KW-0444">Lipid biosynthesis</keyword>
<gene>
    <name evidence="10" type="primary">lpxH</name>
    <name evidence="12" type="ORF">SAMN02745746_01146</name>
</gene>
<evidence type="ECO:0000256" key="8">
    <source>
        <dbReference type="ARBA" id="ARBA00023136"/>
    </source>
</evidence>
<dbReference type="SUPFAM" id="SSF56300">
    <property type="entry name" value="Metallo-dependent phosphatases"/>
    <property type="match status" value="1"/>
</dbReference>
<keyword evidence="13" id="KW-1185">Reference proteome</keyword>
<feature type="binding site" evidence="10">
    <location>
        <position position="159"/>
    </location>
    <ligand>
        <name>substrate</name>
    </ligand>
</feature>
<evidence type="ECO:0000313" key="13">
    <source>
        <dbReference type="Proteomes" id="UP000192920"/>
    </source>
</evidence>
<accession>A0A1Y6BKS6</accession>
<keyword evidence="5 10" id="KW-0479">Metal-binding</keyword>
<dbReference type="InterPro" id="IPR043461">
    <property type="entry name" value="LpxH-like"/>
</dbReference>
<dbReference type="Gene3D" id="3.60.21.10">
    <property type="match status" value="1"/>
</dbReference>
<feature type="binding site" evidence="10">
    <location>
        <position position="8"/>
    </location>
    <ligand>
        <name>Mn(2+)</name>
        <dbReference type="ChEBI" id="CHEBI:29035"/>
        <label>1</label>
    </ligand>
</feature>
<comment type="pathway">
    <text evidence="10">Glycolipid biosynthesis; lipid IV(A) biosynthesis; lipid IV(A) from (3R)-3-hydroxytetradecanoyl-[acyl-carrier-protein] and UDP-N-acetyl-alpha-D-glucosamine: step 4/6.</text>
</comment>
<dbReference type="GO" id="GO:0005737">
    <property type="term" value="C:cytoplasm"/>
    <property type="evidence" value="ECO:0007669"/>
    <property type="project" value="InterPro"/>
</dbReference>
<dbReference type="InterPro" id="IPR004843">
    <property type="entry name" value="Calcineurin-like_PHP"/>
</dbReference>
<dbReference type="GO" id="GO:0019897">
    <property type="term" value="C:extrinsic component of plasma membrane"/>
    <property type="evidence" value="ECO:0007669"/>
    <property type="project" value="UniProtKB-UniRule"/>
</dbReference>
<evidence type="ECO:0000313" key="12">
    <source>
        <dbReference type="EMBL" id="SMF07800.1"/>
    </source>
</evidence>
<feature type="binding site" evidence="10">
    <location>
        <position position="197"/>
    </location>
    <ligand>
        <name>Mn(2+)</name>
        <dbReference type="ChEBI" id="CHEBI:29035"/>
        <label>1</label>
    </ligand>
</feature>
<feature type="binding site" evidence="10">
    <location>
        <position position="121"/>
    </location>
    <ligand>
        <name>substrate</name>
    </ligand>
</feature>
<dbReference type="InterPro" id="IPR029052">
    <property type="entry name" value="Metallo-depent_PP-like"/>
</dbReference>
<evidence type="ECO:0000256" key="7">
    <source>
        <dbReference type="ARBA" id="ARBA00023098"/>
    </source>
</evidence>
<name>A0A1Y6BKS6_9NEIS</name>
<organism evidence="12 13">
    <name type="scientific">Pseudogulbenkiania subflava DSM 22618</name>
    <dbReference type="NCBI Taxonomy" id="1123014"/>
    <lineage>
        <taxon>Bacteria</taxon>
        <taxon>Pseudomonadati</taxon>
        <taxon>Pseudomonadota</taxon>
        <taxon>Betaproteobacteria</taxon>
        <taxon>Neisseriales</taxon>
        <taxon>Chromobacteriaceae</taxon>
        <taxon>Pseudogulbenkiania</taxon>
    </lineage>
</organism>
<evidence type="ECO:0000256" key="1">
    <source>
        <dbReference type="ARBA" id="ARBA00022475"/>
    </source>
</evidence>
<feature type="binding site" evidence="10">
    <location>
        <position position="41"/>
    </location>
    <ligand>
        <name>Mn(2+)</name>
        <dbReference type="ChEBI" id="CHEBI:29035"/>
        <label>1</label>
    </ligand>
</feature>
<evidence type="ECO:0000256" key="2">
    <source>
        <dbReference type="ARBA" id="ARBA00022516"/>
    </source>
</evidence>
<dbReference type="UniPathway" id="UPA00359">
    <property type="reaction ID" value="UER00480"/>
</dbReference>